<dbReference type="RefSeq" id="WP_286137129.1">
    <property type="nucleotide sequence ID" value="NZ_BRPL01000004.1"/>
</dbReference>
<name>A0A9W6B3W7_9LACO</name>
<dbReference type="InterPro" id="IPR017871">
    <property type="entry name" value="ABC_transporter-like_CS"/>
</dbReference>
<evidence type="ECO:0000256" key="1">
    <source>
        <dbReference type="ARBA" id="ARBA00022741"/>
    </source>
</evidence>
<dbReference type="InterPro" id="IPR039421">
    <property type="entry name" value="Type_1_exporter"/>
</dbReference>
<dbReference type="PANTHER" id="PTHR24221">
    <property type="entry name" value="ATP-BINDING CASSETTE SUB-FAMILY B"/>
    <property type="match status" value="1"/>
</dbReference>
<dbReference type="SUPFAM" id="SSF52540">
    <property type="entry name" value="P-loop containing nucleoside triphosphate hydrolases"/>
    <property type="match status" value="1"/>
</dbReference>
<keyword evidence="2" id="KW-0067">ATP-binding</keyword>
<dbReference type="GO" id="GO:0005524">
    <property type="term" value="F:ATP binding"/>
    <property type="evidence" value="ECO:0007669"/>
    <property type="project" value="UniProtKB-KW"/>
</dbReference>
<reference evidence="4" key="2">
    <citation type="journal article" date="2023" name="PLoS ONE">
        <title>Philodulcilactobacillus myokoensis gen. nov., sp. nov., a fructophilic, acidophilic, and agar-phobic lactic acid bacterium isolated from fermented vegetable extracts.</title>
        <authorList>
            <person name="Kouya T."/>
            <person name="Ishiyama Y."/>
            <person name="Ohashi S."/>
            <person name="Kumakubo R."/>
            <person name="Yamazaki T."/>
            <person name="Otaki T."/>
        </authorList>
    </citation>
    <scope>NUCLEOTIDE SEQUENCE</scope>
    <source>
        <strain evidence="4">WR16-4</strain>
    </source>
</reference>
<comment type="caution">
    <text evidence="4">The sequence shown here is derived from an EMBL/GenBank/DDBJ whole genome shotgun (WGS) entry which is preliminary data.</text>
</comment>
<proteinExistence type="predicted"/>
<dbReference type="InterPro" id="IPR003439">
    <property type="entry name" value="ABC_transporter-like_ATP-bd"/>
</dbReference>
<dbReference type="EMBL" id="BRPL01000004">
    <property type="protein sequence ID" value="GLB47593.1"/>
    <property type="molecule type" value="Genomic_DNA"/>
</dbReference>
<dbReference type="PROSITE" id="PS50893">
    <property type="entry name" value="ABC_TRANSPORTER_2"/>
    <property type="match status" value="1"/>
</dbReference>
<keyword evidence="5" id="KW-1185">Reference proteome</keyword>
<dbReference type="PROSITE" id="PS00211">
    <property type="entry name" value="ABC_TRANSPORTER_1"/>
    <property type="match status" value="1"/>
</dbReference>
<dbReference type="AlphaFoldDB" id="A0A9W6B3W7"/>
<evidence type="ECO:0000256" key="2">
    <source>
        <dbReference type="ARBA" id="ARBA00022840"/>
    </source>
</evidence>
<dbReference type="Pfam" id="PF00005">
    <property type="entry name" value="ABC_tran"/>
    <property type="match status" value="1"/>
</dbReference>
<dbReference type="PANTHER" id="PTHR24221:SF503">
    <property type="entry name" value="MITOCHONDRIAL POTASSIUM CHANNEL ATP-BINDING SUBUNIT"/>
    <property type="match status" value="1"/>
</dbReference>
<dbReference type="GO" id="GO:0042626">
    <property type="term" value="F:ATPase-coupled transmembrane transporter activity"/>
    <property type="evidence" value="ECO:0007669"/>
    <property type="project" value="TreeGrafter"/>
</dbReference>
<evidence type="ECO:0000259" key="3">
    <source>
        <dbReference type="PROSITE" id="PS50893"/>
    </source>
</evidence>
<dbReference type="Proteomes" id="UP001144204">
    <property type="component" value="Unassembled WGS sequence"/>
</dbReference>
<evidence type="ECO:0000313" key="4">
    <source>
        <dbReference type="EMBL" id="GLB47593.1"/>
    </source>
</evidence>
<dbReference type="InterPro" id="IPR027417">
    <property type="entry name" value="P-loop_NTPase"/>
</dbReference>
<gene>
    <name evidence="4" type="ORF">WR164_15720</name>
</gene>
<dbReference type="CDD" id="cd03228">
    <property type="entry name" value="ABCC_MRP_Like"/>
    <property type="match status" value="1"/>
</dbReference>
<keyword evidence="1" id="KW-0547">Nucleotide-binding</keyword>
<protein>
    <recommendedName>
        <fullName evidence="3">ABC transporter domain-containing protein</fullName>
    </recommendedName>
</protein>
<dbReference type="Gene3D" id="3.40.50.300">
    <property type="entry name" value="P-loop containing nucleotide triphosphate hydrolases"/>
    <property type="match status" value="1"/>
</dbReference>
<accession>A0A9W6B3W7</accession>
<organism evidence="4 5">
    <name type="scientific">Philodulcilactobacillus myokoensis</name>
    <dbReference type="NCBI Taxonomy" id="2929573"/>
    <lineage>
        <taxon>Bacteria</taxon>
        <taxon>Bacillati</taxon>
        <taxon>Bacillota</taxon>
        <taxon>Bacilli</taxon>
        <taxon>Lactobacillales</taxon>
        <taxon>Lactobacillaceae</taxon>
        <taxon>Philodulcilactobacillus</taxon>
    </lineage>
</organism>
<dbReference type="GO" id="GO:0016020">
    <property type="term" value="C:membrane"/>
    <property type="evidence" value="ECO:0007669"/>
    <property type="project" value="TreeGrafter"/>
</dbReference>
<evidence type="ECO:0000313" key="5">
    <source>
        <dbReference type="Proteomes" id="UP001144204"/>
    </source>
</evidence>
<dbReference type="InterPro" id="IPR003593">
    <property type="entry name" value="AAA+_ATPase"/>
</dbReference>
<dbReference type="SMART" id="SM00382">
    <property type="entry name" value="AAA"/>
    <property type="match status" value="1"/>
</dbReference>
<reference evidence="4" key="1">
    <citation type="submission" date="2022-07" db="EMBL/GenBank/DDBJ databases">
        <authorList>
            <person name="Kouya T."/>
            <person name="Ishiyama Y."/>
        </authorList>
    </citation>
    <scope>NUCLEOTIDE SEQUENCE</scope>
    <source>
        <strain evidence="4">WR16-4</strain>
    </source>
</reference>
<sequence>MKINGPINEIKFRQFSFDQFKNVRINNLNTNIKRGQMIYVIGSSGIGKTTLINCMLGFIKNYKGKIYYNHHDLKTLNLNSLRKNISLVSQDTTLFNDTIYNNLIYGLKNIPTHEKILKLFNYFKINQNLINQKIVNNGANLSGGQKQRISLIRAIVRRSDILILDEATAALDVDLKKKVYQYLNQFHSNQIIICITHDTNLINPNDKVIFISNDKTICTSFDKLKQNYPSFQKLN</sequence>
<dbReference type="GO" id="GO:0016887">
    <property type="term" value="F:ATP hydrolysis activity"/>
    <property type="evidence" value="ECO:0007669"/>
    <property type="project" value="InterPro"/>
</dbReference>
<feature type="domain" description="ABC transporter" evidence="3">
    <location>
        <begin position="10"/>
        <end position="234"/>
    </location>
</feature>